<gene>
    <name evidence="11" type="ORF">B4923_04965</name>
</gene>
<evidence type="ECO:0000256" key="1">
    <source>
        <dbReference type="ARBA" id="ARBA00004922"/>
    </source>
</evidence>
<evidence type="ECO:0000256" key="7">
    <source>
        <dbReference type="ARBA" id="ARBA00022803"/>
    </source>
</evidence>
<dbReference type="InterPro" id="IPR029063">
    <property type="entry name" value="SAM-dependent_MTases_sf"/>
</dbReference>
<evidence type="ECO:0000256" key="4">
    <source>
        <dbReference type="ARBA" id="ARBA00022676"/>
    </source>
</evidence>
<dbReference type="Proteomes" id="UP000245138">
    <property type="component" value="Unassembled WGS sequence"/>
</dbReference>
<evidence type="ECO:0000256" key="5">
    <source>
        <dbReference type="ARBA" id="ARBA00022679"/>
    </source>
</evidence>
<feature type="repeat" description="TPR" evidence="8">
    <location>
        <begin position="87"/>
        <end position="120"/>
    </location>
</feature>
<feature type="domain" description="O-GlcNAc transferase C-terminal" evidence="10">
    <location>
        <begin position="409"/>
        <end position="584"/>
    </location>
</feature>
<dbReference type="RefSeq" id="WP_109053258.1">
    <property type="nucleotide sequence ID" value="NZ_QDKJ01000003.1"/>
</dbReference>
<proteinExistence type="inferred from homology"/>
<dbReference type="Pfam" id="PF13844">
    <property type="entry name" value="Glyco_transf_41"/>
    <property type="match status" value="2"/>
</dbReference>
<dbReference type="GO" id="GO:0097363">
    <property type="term" value="F:protein O-acetylglucosaminyltransferase activity"/>
    <property type="evidence" value="ECO:0007669"/>
    <property type="project" value="UniProtKB-EC"/>
</dbReference>
<evidence type="ECO:0000256" key="9">
    <source>
        <dbReference type="SAM" id="MobiDB-lite"/>
    </source>
</evidence>
<feature type="region of interest" description="Disordered" evidence="9">
    <location>
        <begin position="896"/>
        <end position="917"/>
    </location>
</feature>
<evidence type="ECO:0000259" key="10">
    <source>
        <dbReference type="Pfam" id="PF13844"/>
    </source>
</evidence>
<dbReference type="Gene3D" id="1.25.40.10">
    <property type="entry name" value="Tetratricopeptide repeat domain"/>
    <property type="match status" value="2"/>
</dbReference>
<name>A0A2U1TXY6_9GAMM</name>
<dbReference type="OrthoDB" id="255821at2"/>
<evidence type="ECO:0000256" key="6">
    <source>
        <dbReference type="ARBA" id="ARBA00022737"/>
    </source>
</evidence>
<evidence type="ECO:0000256" key="2">
    <source>
        <dbReference type="ARBA" id="ARBA00005386"/>
    </source>
</evidence>
<sequence>MKNLPTIPKGVNRKSHGLHVSPKVQQAIELLPVQPGKALEIAVGLLRNDEKNLSLLMIAVRSLLQLGKFTEAEKYIDKVVEYHPKHVDALYARASLFEATGRLQEAESVLDEALKMGPYNQVLQLQFQVLKKLHKLDQAETLLEKLTKSEPSNYAYWNNLGTLKLDFGLFEEAEFCLKKGSQVAKNHSPPFFNRITAWHYWPDKTAEQILALCKAWQSKFLPAGNVVRAESNSKIANKRIRIGMISGGFYRHPVGNMITLGLSHIPVTQIEFYAYSDNDNEDDVTRRIKAFCSQWKVVKNITDDELAQQIRQDDIDILFDLCGYNKNSRMLTMMREPAPIQIKWVGGLISSTGLAAMDYLLSDSVETLPGVDGLYTEKLIRLPDDYICYDPPSYLPEVTSLPVAQRGYITFGCFNNASKINDILLEQWAKILHAVPDSRLFLKSRQYSSQKLCEKIYATLQAYGIARERIKIESYSPHQILLSRYNEVDIALDPWPYSGGLTTCEAMAMGVPVVTFPGPTFAGRHSATHLVNAGMPELVANSWEQYIDITAGLTRDLASLSVIRQHLRDILLASPVCDGKRFARHFSDAMRAIWQRYCEGKKPEALTLSNDFLPYFHDDKQPITLQHPVAEDTDKNDTDVPFGFKLAGKIIALDDGGSIAVSPSFTPLVATEAFHFVITDLVGRIQNSHFPLRKNGIQHIKFHGLGDGQPTPVNMCLAEEYSSNLKPLATQEQRVIAEVMAQTVKLDHIDGLERLDWLILDNRYDIGKVIANGERILSNCLAVEVRISFTATHLNQQLFSDITALLVQYGFAFHTLTKIEYASPTHIDERNTLPSSRMLAAAAIYVPNDARLNTMTVERREKLAFIMHTVYRAHDFVYSVLKIDSEERAKRYFNDNRSTKADPSPTTSEMRGIPLIPDKPRMSEKEIQLFERYLKQSASYFEFGSGGSTKLAAKNDVEIFGVESDKQWVDTLKKEVGPLCKVEYIDIGPTQAWGYPVNNTHREKYPDYSEAILQHDSAFDFILVDGRFRIACTLNAIKHTLEKQKNIADTLIFIHDFWSRPNYHAVLMFLDMEEKVDSAGVFKLKNHIDIALLNKMLEEYKYIPQ</sequence>
<keyword evidence="5" id="KW-0808">Transferase</keyword>
<dbReference type="Gene3D" id="3.40.50.150">
    <property type="entry name" value="Vaccinia Virus protein VP39"/>
    <property type="match status" value="1"/>
</dbReference>
<comment type="caution">
    <text evidence="11">The sequence shown here is derived from an EMBL/GenBank/DDBJ whole genome shotgun (WGS) entry which is preliminary data.</text>
</comment>
<accession>A0A2U1TXY6</accession>
<dbReference type="Gene3D" id="3.40.50.2000">
    <property type="entry name" value="Glycogen Phosphorylase B"/>
    <property type="match status" value="1"/>
</dbReference>
<organism evidence="11 12">
    <name type="scientific">Brenneria roseae subsp. americana</name>
    <dbReference type="NCBI Taxonomy" id="1508507"/>
    <lineage>
        <taxon>Bacteria</taxon>
        <taxon>Pseudomonadati</taxon>
        <taxon>Pseudomonadota</taxon>
        <taxon>Gammaproteobacteria</taxon>
        <taxon>Enterobacterales</taxon>
        <taxon>Pectobacteriaceae</taxon>
        <taxon>Brenneria</taxon>
    </lineage>
</organism>
<dbReference type="PROSITE" id="PS50005">
    <property type="entry name" value="TPR"/>
    <property type="match status" value="1"/>
</dbReference>
<keyword evidence="7 8" id="KW-0802">TPR repeat</keyword>
<dbReference type="Gene3D" id="3.40.50.11380">
    <property type="match status" value="1"/>
</dbReference>
<protein>
    <recommendedName>
        <fullName evidence="3">protein O-GlcNAc transferase</fullName>
        <ecNumber evidence="3">2.4.1.255</ecNumber>
    </recommendedName>
</protein>
<reference evidence="11 12" key="1">
    <citation type="submission" date="2018-04" db="EMBL/GenBank/DDBJ databases">
        <title>Brenneria corticis sp.nov.</title>
        <authorList>
            <person name="Li Y."/>
        </authorList>
    </citation>
    <scope>NUCLEOTIDE SEQUENCE [LARGE SCALE GENOMIC DNA]</scope>
    <source>
        <strain evidence="11 12">LMG 27715</strain>
    </source>
</reference>
<dbReference type="Pfam" id="PF13432">
    <property type="entry name" value="TPR_16"/>
    <property type="match status" value="2"/>
</dbReference>
<dbReference type="PANTHER" id="PTHR44835:SF1">
    <property type="entry name" value="PROTEIN O-GLCNAC TRANSFERASE"/>
    <property type="match status" value="1"/>
</dbReference>
<evidence type="ECO:0000256" key="3">
    <source>
        <dbReference type="ARBA" id="ARBA00011970"/>
    </source>
</evidence>
<dbReference type="AlphaFoldDB" id="A0A2U1TXY6"/>
<evidence type="ECO:0000313" key="11">
    <source>
        <dbReference type="EMBL" id="PWC14260.1"/>
    </source>
</evidence>
<dbReference type="EC" id="2.4.1.255" evidence="3"/>
<dbReference type="SMART" id="SM00028">
    <property type="entry name" value="TPR"/>
    <property type="match status" value="3"/>
</dbReference>
<dbReference type="SUPFAM" id="SSF48452">
    <property type="entry name" value="TPR-like"/>
    <property type="match status" value="1"/>
</dbReference>
<dbReference type="InterPro" id="IPR019734">
    <property type="entry name" value="TPR_rpt"/>
</dbReference>
<evidence type="ECO:0000256" key="8">
    <source>
        <dbReference type="PROSITE-ProRule" id="PRU00339"/>
    </source>
</evidence>
<dbReference type="EMBL" id="QDKJ01000003">
    <property type="protein sequence ID" value="PWC14260.1"/>
    <property type="molecule type" value="Genomic_DNA"/>
</dbReference>
<dbReference type="InterPro" id="IPR051939">
    <property type="entry name" value="Glycosyltr_41/O-GlcNAc_trsf"/>
</dbReference>
<comment type="similarity">
    <text evidence="2">Belongs to the glycosyltransferase 41 family. O-GlcNAc transferase subfamily.</text>
</comment>
<keyword evidence="12" id="KW-1185">Reference proteome</keyword>
<comment type="pathway">
    <text evidence="1">Protein modification; protein glycosylation.</text>
</comment>
<evidence type="ECO:0000313" key="12">
    <source>
        <dbReference type="Proteomes" id="UP000245138"/>
    </source>
</evidence>
<dbReference type="SUPFAM" id="SSF53756">
    <property type="entry name" value="UDP-Glycosyltransferase/glycogen phosphorylase"/>
    <property type="match status" value="1"/>
</dbReference>
<keyword evidence="6" id="KW-0677">Repeat</keyword>
<dbReference type="InterPro" id="IPR011990">
    <property type="entry name" value="TPR-like_helical_dom_sf"/>
</dbReference>
<dbReference type="PANTHER" id="PTHR44835">
    <property type="entry name" value="UDP-N-ACETYLGLUCOSAMINE--PEPTIDE N-ACETYLGLUCOSAMINYLTRANSFERASE SPINDLY-RELATED"/>
    <property type="match status" value="1"/>
</dbReference>
<keyword evidence="4" id="KW-0328">Glycosyltransferase</keyword>
<feature type="domain" description="O-GlcNAc transferase C-terminal" evidence="10">
    <location>
        <begin position="232"/>
        <end position="396"/>
    </location>
</feature>
<dbReference type="InterPro" id="IPR029489">
    <property type="entry name" value="OGT/SEC/SPY_C"/>
</dbReference>